<evidence type="ECO:0000259" key="10">
    <source>
        <dbReference type="PROSITE" id="PS50011"/>
    </source>
</evidence>
<dbReference type="InterPro" id="IPR011009">
    <property type="entry name" value="Kinase-like_dom_sf"/>
</dbReference>
<dbReference type="PANTHER" id="PTHR47634">
    <property type="entry name" value="PROTEIN KINASE DOMAIN-CONTAINING PROTEIN-RELATED"/>
    <property type="match status" value="1"/>
</dbReference>
<evidence type="ECO:0000256" key="9">
    <source>
        <dbReference type="PROSITE-ProRule" id="PRU10141"/>
    </source>
</evidence>
<gene>
    <name evidence="11" type="ORF">CPC735_006400</name>
</gene>
<dbReference type="PROSITE" id="PS00107">
    <property type="entry name" value="PROTEIN_KINASE_ATP"/>
    <property type="match status" value="1"/>
</dbReference>
<evidence type="ECO:0000256" key="3">
    <source>
        <dbReference type="ARBA" id="ARBA00022679"/>
    </source>
</evidence>
<dbReference type="InterPro" id="IPR051334">
    <property type="entry name" value="SRPK"/>
</dbReference>
<dbReference type="InterPro" id="IPR017441">
    <property type="entry name" value="Protein_kinase_ATP_BS"/>
</dbReference>
<comment type="catalytic activity">
    <reaction evidence="7">
        <text>L-threonyl-[protein] + ATP = O-phospho-L-threonyl-[protein] + ADP + H(+)</text>
        <dbReference type="Rhea" id="RHEA:46608"/>
        <dbReference type="Rhea" id="RHEA-COMP:11060"/>
        <dbReference type="Rhea" id="RHEA-COMP:11605"/>
        <dbReference type="ChEBI" id="CHEBI:15378"/>
        <dbReference type="ChEBI" id="CHEBI:30013"/>
        <dbReference type="ChEBI" id="CHEBI:30616"/>
        <dbReference type="ChEBI" id="CHEBI:61977"/>
        <dbReference type="ChEBI" id="CHEBI:456216"/>
        <dbReference type="EC" id="2.7.11.1"/>
    </reaction>
</comment>
<feature type="binding site" evidence="9">
    <location>
        <position position="140"/>
    </location>
    <ligand>
        <name>ATP</name>
        <dbReference type="ChEBI" id="CHEBI:30616"/>
    </ligand>
</feature>
<dbReference type="GO" id="GO:0005524">
    <property type="term" value="F:ATP binding"/>
    <property type="evidence" value="ECO:0007669"/>
    <property type="project" value="UniProtKB-UniRule"/>
</dbReference>
<sequence length="477" mass="54528">MDRSQSHFPIQETYWGRLQQSHNLTGLSVDRLLHFDLGHFGDPPPSKVPTMNPFVRLGRFLRRLPSPPRTPNTSNFPVLDSATRVEEERMPAYDRGLYFPVKLGDIFHARYQVISKLGYGANSTVWFCRDLRQHRYIALKIFIGSPRENQEVRVLDHLSNIRSNHPGSSLVRKMVDKFELTGPRGVHQCIVYEPLLTSLLHFQATLDPKSLPEDLLKGALQQLLLALDYLHSEAHVIHTDIQAKNIIISAKDDSIFREWDDSEAADPSPRKVNDDYTIYLSRAFRRKKGWSGFGMPLLSDFGEARIGEVHDGLVQPDIYRAPEVILGMSWTAKVDIWNVGVLVGYEPQLSPIYPLRRGLTKRLRSGTSLRITIYLMAGGPDGCHSDAQLLAEMIAMLGPPPAKFLRRSSLSQKYWDISGQWKASEVIPPISLEDSEEYLEGANKQMFMKFVRKMLRWDPDERESARELLTDPWLDNQ</sequence>
<comment type="caution">
    <text evidence="11">The sequence shown here is derived from an EMBL/GenBank/DDBJ whole genome shotgun (WGS) entry which is preliminary data.</text>
</comment>
<dbReference type="AlphaFoldDB" id="C5P9Q6"/>
<evidence type="ECO:0000256" key="8">
    <source>
        <dbReference type="ARBA" id="ARBA00048679"/>
    </source>
</evidence>
<dbReference type="Gene3D" id="1.10.510.10">
    <property type="entry name" value="Transferase(Phosphotransferase) domain 1"/>
    <property type="match status" value="1"/>
</dbReference>
<organism evidence="11 12">
    <name type="scientific">Coccidioides posadasii (strain C735)</name>
    <name type="common">Valley fever fungus</name>
    <dbReference type="NCBI Taxonomy" id="222929"/>
    <lineage>
        <taxon>Eukaryota</taxon>
        <taxon>Fungi</taxon>
        <taxon>Dikarya</taxon>
        <taxon>Ascomycota</taxon>
        <taxon>Pezizomycotina</taxon>
        <taxon>Eurotiomycetes</taxon>
        <taxon>Eurotiomycetidae</taxon>
        <taxon>Onygenales</taxon>
        <taxon>Onygenaceae</taxon>
        <taxon>Coccidioides</taxon>
    </lineage>
</organism>
<keyword evidence="5 11" id="KW-0418">Kinase</keyword>
<accession>C5P9Q6</accession>
<dbReference type="PROSITE" id="PS50011">
    <property type="entry name" value="PROTEIN_KINASE_DOM"/>
    <property type="match status" value="1"/>
</dbReference>
<dbReference type="EC" id="2.7.11.1" evidence="1"/>
<dbReference type="VEuPathDB" id="FungiDB:CPC735_006400"/>
<dbReference type="GO" id="GO:0000245">
    <property type="term" value="P:spliceosomal complex assembly"/>
    <property type="evidence" value="ECO:0007669"/>
    <property type="project" value="TreeGrafter"/>
</dbReference>
<evidence type="ECO:0000256" key="5">
    <source>
        <dbReference type="ARBA" id="ARBA00022777"/>
    </source>
</evidence>
<dbReference type="HOGENOM" id="CLU_000288_81_1_1"/>
<dbReference type="Gene3D" id="3.30.200.20">
    <property type="entry name" value="Phosphorylase Kinase, domain 1"/>
    <property type="match status" value="1"/>
</dbReference>
<evidence type="ECO:0000256" key="1">
    <source>
        <dbReference type="ARBA" id="ARBA00012513"/>
    </source>
</evidence>
<comment type="catalytic activity">
    <reaction evidence="8">
        <text>L-seryl-[protein] + ATP = O-phospho-L-seryl-[protein] + ADP + H(+)</text>
        <dbReference type="Rhea" id="RHEA:17989"/>
        <dbReference type="Rhea" id="RHEA-COMP:9863"/>
        <dbReference type="Rhea" id="RHEA-COMP:11604"/>
        <dbReference type="ChEBI" id="CHEBI:15378"/>
        <dbReference type="ChEBI" id="CHEBI:29999"/>
        <dbReference type="ChEBI" id="CHEBI:30616"/>
        <dbReference type="ChEBI" id="CHEBI:83421"/>
        <dbReference type="ChEBI" id="CHEBI:456216"/>
        <dbReference type="EC" id="2.7.11.1"/>
    </reaction>
</comment>
<reference evidence="11 12" key="1">
    <citation type="journal article" date="2009" name="Genome Res.">
        <title>Comparative genomic analyses of the human fungal pathogens Coccidioides and their relatives.</title>
        <authorList>
            <person name="Sharpton T.J."/>
            <person name="Stajich J.E."/>
            <person name="Rounsley S.D."/>
            <person name="Gardner M.J."/>
            <person name="Wortman J.R."/>
            <person name="Jordar V.S."/>
            <person name="Maiti R."/>
            <person name="Kodira C.D."/>
            <person name="Neafsey D.E."/>
            <person name="Zeng Q."/>
            <person name="Hung C.-Y."/>
            <person name="McMahan C."/>
            <person name="Muszewska A."/>
            <person name="Grynberg M."/>
            <person name="Mandel M.A."/>
            <person name="Kellner E.M."/>
            <person name="Barker B.M."/>
            <person name="Galgiani J.N."/>
            <person name="Orbach M.J."/>
            <person name="Kirkland T.N."/>
            <person name="Cole G.T."/>
            <person name="Henn M.R."/>
            <person name="Birren B.W."/>
            <person name="Taylor J.W."/>
        </authorList>
    </citation>
    <scope>NUCLEOTIDE SEQUENCE [LARGE SCALE GENOMIC DNA]</scope>
    <source>
        <strain evidence="12">C735</strain>
    </source>
</reference>
<keyword evidence="4 9" id="KW-0547">Nucleotide-binding</keyword>
<keyword evidence="3" id="KW-0808">Transferase</keyword>
<dbReference type="SUPFAM" id="SSF56112">
    <property type="entry name" value="Protein kinase-like (PK-like)"/>
    <property type="match status" value="1"/>
</dbReference>
<dbReference type="EMBL" id="ACFW01000030">
    <property type="protein sequence ID" value="EER26468.1"/>
    <property type="molecule type" value="Genomic_DNA"/>
</dbReference>
<dbReference type="InterPro" id="IPR000719">
    <property type="entry name" value="Prot_kinase_dom"/>
</dbReference>
<proteinExistence type="predicted"/>
<dbReference type="OrthoDB" id="4172289at2759"/>
<dbReference type="PANTHER" id="PTHR47634:SF9">
    <property type="entry name" value="PROTEIN KINASE DOMAIN-CONTAINING PROTEIN-RELATED"/>
    <property type="match status" value="1"/>
</dbReference>
<evidence type="ECO:0000313" key="11">
    <source>
        <dbReference type="EMBL" id="EER26468.1"/>
    </source>
</evidence>
<evidence type="ECO:0000256" key="6">
    <source>
        <dbReference type="ARBA" id="ARBA00022840"/>
    </source>
</evidence>
<dbReference type="Proteomes" id="UP000009084">
    <property type="component" value="Unassembled WGS sequence"/>
</dbReference>
<evidence type="ECO:0000256" key="7">
    <source>
        <dbReference type="ARBA" id="ARBA00047899"/>
    </source>
</evidence>
<evidence type="ECO:0000313" key="12">
    <source>
        <dbReference type="Proteomes" id="UP000009084"/>
    </source>
</evidence>
<keyword evidence="2" id="KW-0723">Serine/threonine-protein kinase</keyword>
<keyword evidence="6 9" id="KW-0067">ATP-binding</keyword>
<dbReference type="GO" id="GO:0050684">
    <property type="term" value="P:regulation of mRNA processing"/>
    <property type="evidence" value="ECO:0007669"/>
    <property type="project" value="TreeGrafter"/>
</dbReference>
<evidence type="ECO:0000256" key="2">
    <source>
        <dbReference type="ARBA" id="ARBA00022527"/>
    </source>
</evidence>
<dbReference type="GO" id="GO:0004674">
    <property type="term" value="F:protein serine/threonine kinase activity"/>
    <property type="evidence" value="ECO:0007669"/>
    <property type="project" value="UniProtKB-KW"/>
</dbReference>
<name>C5P9Q6_COCP7</name>
<dbReference type="SMART" id="SM00220">
    <property type="entry name" value="S_TKc"/>
    <property type="match status" value="1"/>
</dbReference>
<evidence type="ECO:0000256" key="4">
    <source>
        <dbReference type="ARBA" id="ARBA00022741"/>
    </source>
</evidence>
<feature type="domain" description="Protein kinase" evidence="10">
    <location>
        <begin position="111"/>
        <end position="474"/>
    </location>
</feature>
<dbReference type="Pfam" id="PF00069">
    <property type="entry name" value="Pkinase"/>
    <property type="match status" value="2"/>
</dbReference>
<protein>
    <recommendedName>
        <fullName evidence="1">non-specific serine/threonine protein kinase</fullName>
        <ecNumber evidence="1">2.7.11.1</ecNumber>
    </recommendedName>
</protein>